<evidence type="ECO:0000256" key="5">
    <source>
        <dbReference type="ARBA" id="ARBA00022640"/>
    </source>
</evidence>
<protein>
    <submittedName>
        <fullName evidence="8">Uncharacterized protein</fullName>
    </submittedName>
</protein>
<evidence type="ECO:0000256" key="6">
    <source>
        <dbReference type="ARBA" id="ARBA00022679"/>
    </source>
</evidence>
<proteinExistence type="inferred from homology"/>
<evidence type="ECO:0000256" key="7">
    <source>
        <dbReference type="ARBA" id="ARBA00023136"/>
    </source>
</evidence>
<comment type="subcellular location">
    <subcellularLocation>
        <location evidence="2">Membrane</location>
    </subcellularLocation>
    <subcellularLocation>
        <location evidence="1">Plastid</location>
        <location evidence="1">Chloroplast</location>
    </subcellularLocation>
</comment>
<dbReference type="AlphaFoldDB" id="A0AAW1N7X8"/>
<dbReference type="PANTHER" id="PTHR46132">
    <property type="entry name" value="DIGALACTOSYLDIACYLGLYCEROL SYNTHASE 2, CHLOROPLASTIC"/>
    <property type="match status" value="1"/>
</dbReference>
<keyword evidence="4" id="KW-0150">Chloroplast</keyword>
<comment type="caution">
    <text evidence="8">The sequence shown here is derived from an EMBL/GenBank/DDBJ whole genome shotgun (WGS) entry which is preliminary data.</text>
</comment>
<sequence length="220" mass="24703">MFLPGRALARGELPPAITDYSRRVNPGLLLKYSQSACNYLEYVRREKNAAEAFVLKHINSWVVSIYCHKVIRLSAATQELPRSVICNVHGVNPKFLGIGRVMDIPIPMLSRLSSRCRVMVAEQLGLTERTKYRTRVFLADWLLACRADWARVVTPITSEATSAERLLPRPRGLPWPNGYLCGRVMLAEWLFQAVPEAERMGRGSVRAGAEAVPTLRGRAD</sequence>
<evidence type="ECO:0000256" key="3">
    <source>
        <dbReference type="ARBA" id="ARBA00009481"/>
    </source>
</evidence>
<keyword evidence="5" id="KW-0934">Plastid</keyword>
<dbReference type="GO" id="GO:0046481">
    <property type="term" value="F:digalactosyldiacylglycerol synthase activity"/>
    <property type="evidence" value="ECO:0007669"/>
    <property type="project" value="InterPro"/>
</dbReference>
<accession>A0AAW1N7X8</accession>
<dbReference type="GO" id="GO:0019375">
    <property type="term" value="P:galactolipid biosynthetic process"/>
    <property type="evidence" value="ECO:0007669"/>
    <property type="project" value="TreeGrafter"/>
</dbReference>
<dbReference type="PANTHER" id="PTHR46132:SF1">
    <property type="entry name" value="DIGALACTOSYLDIACYLGLYCEROL SYNTHASE 2, CHLOROPLASTIC"/>
    <property type="match status" value="1"/>
</dbReference>
<keyword evidence="7" id="KW-0472">Membrane</keyword>
<comment type="similarity">
    <text evidence="3">Belongs to the glycosyltransferase group 1 family. Glycosyltransferase 4 subfamily.</text>
</comment>
<keyword evidence="9" id="KW-1185">Reference proteome</keyword>
<dbReference type="GO" id="GO:0009707">
    <property type="term" value="C:chloroplast outer membrane"/>
    <property type="evidence" value="ECO:0007669"/>
    <property type="project" value="TreeGrafter"/>
</dbReference>
<dbReference type="EMBL" id="JBDFQZ010000001">
    <property type="protein sequence ID" value="KAK9757395.1"/>
    <property type="molecule type" value="Genomic_DNA"/>
</dbReference>
<reference evidence="8" key="1">
    <citation type="submission" date="2024-03" db="EMBL/GenBank/DDBJ databases">
        <title>WGS assembly of Saponaria officinalis var. Norfolk2.</title>
        <authorList>
            <person name="Jenkins J."/>
            <person name="Shu S."/>
            <person name="Grimwood J."/>
            <person name="Barry K."/>
            <person name="Goodstein D."/>
            <person name="Schmutz J."/>
            <person name="Leebens-Mack J."/>
            <person name="Osbourn A."/>
        </authorList>
    </citation>
    <scope>NUCLEOTIDE SEQUENCE [LARGE SCALE GENOMIC DNA]</scope>
    <source>
        <strain evidence="8">JIC</strain>
    </source>
</reference>
<keyword evidence="6" id="KW-0808">Transferase</keyword>
<name>A0AAW1N7X8_SAPOF</name>
<organism evidence="8 9">
    <name type="scientific">Saponaria officinalis</name>
    <name type="common">Common soapwort</name>
    <name type="synonym">Lychnis saponaria</name>
    <dbReference type="NCBI Taxonomy" id="3572"/>
    <lineage>
        <taxon>Eukaryota</taxon>
        <taxon>Viridiplantae</taxon>
        <taxon>Streptophyta</taxon>
        <taxon>Embryophyta</taxon>
        <taxon>Tracheophyta</taxon>
        <taxon>Spermatophyta</taxon>
        <taxon>Magnoliopsida</taxon>
        <taxon>eudicotyledons</taxon>
        <taxon>Gunneridae</taxon>
        <taxon>Pentapetalae</taxon>
        <taxon>Caryophyllales</taxon>
        <taxon>Caryophyllaceae</taxon>
        <taxon>Caryophylleae</taxon>
        <taxon>Saponaria</taxon>
    </lineage>
</organism>
<evidence type="ECO:0000313" key="9">
    <source>
        <dbReference type="Proteomes" id="UP001443914"/>
    </source>
</evidence>
<dbReference type="Proteomes" id="UP001443914">
    <property type="component" value="Unassembled WGS sequence"/>
</dbReference>
<evidence type="ECO:0000256" key="2">
    <source>
        <dbReference type="ARBA" id="ARBA00004370"/>
    </source>
</evidence>
<evidence type="ECO:0000256" key="4">
    <source>
        <dbReference type="ARBA" id="ARBA00022528"/>
    </source>
</evidence>
<dbReference type="InterPro" id="IPR044525">
    <property type="entry name" value="DGDG1/2"/>
</dbReference>
<gene>
    <name evidence="8" type="ORF">RND81_01G159500</name>
</gene>
<evidence type="ECO:0000313" key="8">
    <source>
        <dbReference type="EMBL" id="KAK9757395.1"/>
    </source>
</evidence>
<evidence type="ECO:0000256" key="1">
    <source>
        <dbReference type="ARBA" id="ARBA00004229"/>
    </source>
</evidence>